<proteinExistence type="predicted"/>
<evidence type="ECO:0000256" key="3">
    <source>
        <dbReference type="ARBA" id="ARBA00022989"/>
    </source>
</evidence>
<reference evidence="7 8" key="1">
    <citation type="journal article" date="2019" name="Sci. Rep.">
        <title>A high-quality genome of Eragrostis curvula grass provides insights into Poaceae evolution and supports new strategies to enhance forage quality.</title>
        <authorList>
            <person name="Carballo J."/>
            <person name="Santos B.A.C.M."/>
            <person name="Zappacosta D."/>
            <person name="Garbus I."/>
            <person name="Selva J.P."/>
            <person name="Gallo C.A."/>
            <person name="Diaz A."/>
            <person name="Albertini E."/>
            <person name="Caccamo M."/>
            <person name="Echenique V."/>
        </authorList>
    </citation>
    <scope>NUCLEOTIDE SEQUENCE [LARGE SCALE GENOMIC DNA]</scope>
    <source>
        <strain evidence="8">cv. Victoria</strain>
        <tissue evidence="7">Leaf</tissue>
    </source>
</reference>
<evidence type="ECO:0000313" key="8">
    <source>
        <dbReference type="Proteomes" id="UP000324897"/>
    </source>
</evidence>
<dbReference type="Pfam" id="PF00939">
    <property type="entry name" value="Na_sulph_symp"/>
    <property type="match status" value="1"/>
</dbReference>
<evidence type="ECO:0000256" key="1">
    <source>
        <dbReference type="ARBA" id="ARBA00004141"/>
    </source>
</evidence>
<accession>A0A5J9T1J3</accession>
<feature type="transmembrane region" description="Helical" evidence="6">
    <location>
        <begin position="317"/>
        <end position="341"/>
    </location>
</feature>
<dbReference type="GO" id="GO:0015140">
    <property type="term" value="F:malate transmembrane transporter activity"/>
    <property type="evidence" value="ECO:0007669"/>
    <property type="project" value="UniProtKB-ARBA"/>
</dbReference>
<dbReference type="InterPro" id="IPR001898">
    <property type="entry name" value="SLC13A/DASS"/>
</dbReference>
<feature type="compositionally biased region" description="Basic and acidic residues" evidence="5">
    <location>
        <begin position="37"/>
        <end position="47"/>
    </location>
</feature>
<evidence type="ECO:0000313" key="7">
    <source>
        <dbReference type="EMBL" id="TVU05246.1"/>
    </source>
</evidence>
<evidence type="ECO:0000256" key="6">
    <source>
        <dbReference type="SAM" id="Phobius"/>
    </source>
</evidence>
<protein>
    <recommendedName>
        <fullName evidence="9">Citrate transporter-like domain-containing protein</fullName>
    </recommendedName>
</protein>
<sequence>LIEKTIDPVVGRRAVAMDKHGDLGGSSSEDVEAPLLAKDDREEEERRRRPPASLVRALLAHRYAAVASGPAACAAVCAVADLGGGHREARNMLGVLAWVFLWWVTGAVPLAVASMAPLFLFPLFGVASADAVAKAYMGDVISLVLGSFILALAIEHYQIHRRLSLNVRLLLRALIIVAASTTLVTLKILGFFSRSQITSLFCGDPVRPPLLLLGITGTTMFISMWIHNTACTVMMMPVATGILQRLPRGDGDGDGDDDAGGGSREVRRFSKAVVLGVVYASAIGGMATLTGTGVNIILVGMWSAYFPDQPPITFSSWMSFALPLALVVFLALWVTLCLMYCSKNTGKALSAYLDRSHLRRELSLLGPMAFAEKMVLAVFGGLIVLWMTRNLTDDIPGWGALFHNKVGDGTVTIMMATLLFVIPSRKNEGEKLMDWNKCKKIQWDIILLLGAGFAIADGFKSSGLTDILSDGLIFLKGAPTMVIVPVACIVSATITEFTSDDSTTTLVLPLFAELAKSIDVQPALLMVSGAIGAQLSYLLPTGSPSNVVGFSTGHITIKDLVATGLPLKIVGIAALTVLLPSLGSMIFGFNSGS</sequence>
<feature type="transmembrane region" description="Helical" evidence="6">
    <location>
        <begin position="63"/>
        <end position="83"/>
    </location>
</feature>
<feature type="transmembrane region" description="Helical" evidence="6">
    <location>
        <begin position="272"/>
        <end position="305"/>
    </location>
</feature>
<feature type="transmembrane region" description="Helical" evidence="6">
    <location>
        <begin position="479"/>
        <end position="499"/>
    </location>
</feature>
<feature type="non-terminal residue" evidence="7">
    <location>
        <position position="1"/>
    </location>
</feature>
<name>A0A5J9T1J3_9POAL</name>
<dbReference type="AlphaFoldDB" id="A0A5J9T1J3"/>
<dbReference type="OrthoDB" id="6493944at2759"/>
<dbReference type="EMBL" id="RWGY01000051">
    <property type="protein sequence ID" value="TVU05246.1"/>
    <property type="molecule type" value="Genomic_DNA"/>
</dbReference>
<keyword evidence="3 6" id="KW-1133">Transmembrane helix</keyword>
<evidence type="ECO:0000256" key="4">
    <source>
        <dbReference type="ARBA" id="ARBA00023136"/>
    </source>
</evidence>
<comment type="subcellular location">
    <subcellularLocation>
        <location evidence="1">Membrane</location>
        <topology evidence="1">Multi-pass membrane protein</topology>
    </subcellularLocation>
</comment>
<feature type="transmembrane region" description="Helical" evidence="6">
    <location>
        <begin position="169"/>
        <end position="189"/>
    </location>
</feature>
<evidence type="ECO:0000256" key="5">
    <source>
        <dbReference type="SAM" id="MobiDB-lite"/>
    </source>
</evidence>
<comment type="caution">
    <text evidence="7">The sequence shown here is derived from an EMBL/GenBank/DDBJ whole genome shotgun (WGS) entry which is preliminary data.</text>
</comment>
<keyword evidence="4 6" id="KW-0472">Membrane</keyword>
<feature type="transmembrane region" description="Helical" evidence="6">
    <location>
        <begin position="443"/>
        <end position="459"/>
    </location>
</feature>
<feature type="region of interest" description="Disordered" evidence="5">
    <location>
        <begin position="20"/>
        <end position="49"/>
    </location>
</feature>
<feature type="transmembrane region" description="Helical" evidence="6">
    <location>
        <begin position="209"/>
        <end position="226"/>
    </location>
</feature>
<organism evidence="7 8">
    <name type="scientific">Eragrostis curvula</name>
    <name type="common">weeping love grass</name>
    <dbReference type="NCBI Taxonomy" id="38414"/>
    <lineage>
        <taxon>Eukaryota</taxon>
        <taxon>Viridiplantae</taxon>
        <taxon>Streptophyta</taxon>
        <taxon>Embryophyta</taxon>
        <taxon>Tracheophyta</taxon>
        <taxon>Spermatophyta</taxon>
        <taxon>Magnoliopsida</taxon>
        <taxon>Liliopsida</taxon>
        <taxon>Poales</taxon>
        <taxon>Poaceae</taxon>
        <taxon>PACMAD clade</taxon>
        <taxon>Chloridoideae</taxon>
        <taxon>Eragrostideae</taxon>
        <taxon>Eragrostidinae</taxon>
        <taxon>Eragrostis</taxon>
    </lineage>
</organism>
<dbReference type="PANTHER" id="PTHR10283:SF127">
    <property type="entry name" value="OS08G0503700 PROTEIN"/>
    <property type="match status" value="1"/>
</dbReference>
<dbReference type="GO" id="GO:0005886">
    <property type="term" value="C:plasma membrane"/>
    <property type="evidence" value="ECO:0007669"/>
    <property type="project" value="TreeGrafter"/>
</dbReference>
<feature type="transmembrane region" description="Helical" evidence="6">
    <location>
        <begin position="406"/>
        <end position="422"/>
    </location>
</feature>
<feature type="transmembrane region" description="Helical" evidence="6">
    <location>
        <begin position="140"/>
        <end position="157"/>
    </location>
</feature>
<feature type="transmembrane region" description="Helical" evidence="6">
    <location>
        <begin position="362"/>
        <end position="386"/>
    </location>
</feature>
<keyword evidence="8" id="KW-1185">Reference proteome</keyword>
<feature type="transmembrane region" description="Helical" evidence="6">
    <location>
        <begin position="569"/>
        <end position="589"/>
    </location>
</feature>
<gene>
    <name evidence="7" type="ORF">EJB05_48404</name>
</gene>
<keyword evidence="2 6" id="KW-0812">Transmembrane</keyword>
<feature type="transmembrane region" description="Helical" evidence="6">
    <location>
        <begin position="95"/>
        <end position="120"/>
    </location>
</feature>
<dbReference type="Proteomes" id="UP000324897">
    <property type="component" value="Unassembled WGS sequence"/>
</dbReference>
<evidence type="ECO:0000256" key="2">
    <source>
        <dbReference type="ARBA" id="ARBA00022692"/>
    </source>
</evidence>
<evidence type="ECO:0008006" key="9">
    <source>
        <dbReference type="Google" id="ProtNLM"/>
    </source>
</evidence>
<dbReference type="PANTHER" id="PTHR10283">
    <property type="entry name" value="SOLUTE CARRIER FAMILY 13 MEMBER"/>
    <property type="match status" value="1"/>
</dbReference>